<organism evidence="8 9">
    <name type="scientific">Quercus lobata</name>
    <name type="common">Valley oak</name>
    <dbReference type="NCBI Taxonomy" id="97700"/>
    <lineage>
        <taxon>Eukaryota</taxon>
        <taxon>Viridiplantae</taxon>
        <taxon>Streptophyta</taxon>
        <taxon>Embryophyta</taxon>
        <taxon>Tracheophyta</taxon>
        <taxon>Spermatophyta</taxon>
        <taxon>Magnoliopsida</taxon>
        <taxon>eudicotyledons</taxon>
        <taxon>Gunneridae</taxon>
        <taxon>Pentapetalae</taxon>
        <taxon>rosids</taxon>
        <taxon>fabids</taxon>
        <taxon>Fagales</taxon>
        <taxon>Fagaceae</taxon>
        <taxon>Quercus</taxon>
    </lineage>
</organism>
<dbReference type="GO" id="GO:0009570">
    <property type="term" value="C:chloroplast stroma"/>
    <property type="evidence" value="ECO:0007669"/>
    <property type="project" value="TreeGrafter"/>
</dbReference>
<dbReference type="Gene3D" id="3.50.30.80">
    <property type="entry name" value="IlvD/EDD C-terminal domain-like"/>
    <property type="match status" value="1"/>
</dbReference>
<dbReference type="InterPro" id="IPR019557">
    <property type="entry name" value="AminoTfrase-like_pln_mobile"/>
</dbReference>
<dbReference type="Pfam" id="PF24877">
    <property type="entry name" value="ILV_EDD_C"/>
    <property type="match status" value="1"/>
</dbReference>
<comment type="similarity">
    <text evidence="1">Belongs to the IlvD/Edd family.</text>
</comment>
<evidence type="ECO:0000313" key="8">
    <source>
        <dbReference type="EnsemblPlants" id="QL07p030448:mrna"/>
    </source>
</evidence>
<evidence type="ECO:0000259" key="6">
    <source>
        <dbReference type="Pfam" id="PF10536"/>
    </source>
</evidence>
<accession>A0A7N2M3B7</accession>
<evidence type="ECO:0000259" key="5">
    <source>
        <dbReference type="Pfam" id="PF00920"/>
    </source>
</evidence>
<dbReference type="InterPro" id="IPR037237">
    <property type="entry name" value="IlvD/EDD_N"/>
</dbReference>
<sequence>MPDMDPHGAGPAIQTLLMRQDEHRSSLLWDVHLEGKEVPGVLTCRHRDKGLLEGRVDGLDPRIVAYITDAGLDGLLRVPNMDIDHALITALVERWRPETHSFHLPHGEMTITLQDMEVIMGVPIDGLPLVECIPSTGSWRDVCLRLLGYIPPDRELGRKKNTGVLEGASIKAKWLEDRFSNPLSVDAPEALVQKYARFYIVELLSGTLFMDKSGERISIREDSQADRRCTAIGAVVGVGEVSPHMSYDEASTPGTASRSTCCQCTSYVPIVCRLLRYGQIRLSGSRTEIICVLYTHIVRQANTYGVDIDTSIELHKITLQGKHHEDWAKVHAPHFAKWAAHAKIADAPAFHGEMSYNDEYMVWFRPRTVRHITKETLYWDILVESQLSIIAKCEPGSEIYTDSINALQAIEEIGRLTLDHARDVGNTSEPVVQRGRQAGGRQGHGGRQSSQRHSSSRPLTSGSMAHDDAGPSHTFAHGDTSGFPSMRSDGTCPPTSPSTSSLPTTHTSPPLTGSPAPAVVDGRDEMRFMPTPGRPTPVAVPLSLCIPSSSRHWELSLNCEGAGLVISNWELSLENMIPIFFLLKLSEAVKEGVRQAGLVPFRFNTIGVTDGISMGTRGMSFSLQSRDLIADSIETVMNAQWYDANISIPGCDKNCYGEYVSGSMTEEQRKNVIRNSCPGAGACGGMYTANTMASTIEAMGMSIPYSSSTPAEDPLKLDECRLAGKYLLELLKMDLKPRDIITPKSLRNAMVIVMALGGSTNAVLHLIAIARSVGLDLTLDDFQKVSDEVPFLANLKPSENMSWRMYTRLAFQKISCLIGGTLGVIRYLLELGFLDGDCLTVTGKTLAENAASFPPLAIGQDIIRPVENPIKKTGHIQILYGNLAPNGSVAKITGKEGLYFSGPALIFEGEESMIVAISKDPLSFKSTHYETYFLAVGAWIIVMELHPGFSLYRGLYEFSQASFTGNSLGTHGMRWGDLSNSVNGMKEVLIIMVVEWLVVIFVAYYIDQVVSSGSGNYKRKL</sequence>
<keyword evidence="4" id="KW-1133">Transmembrane helix</keyword>
<dbReference type="InterPro" id="IPR056740">
    <property type="entry name" value="ILV_EDD_C"/>
</dbReference>
<dbReference type="AlphaFoldDB" id="A0A7N2M3B7"/>
<evidence type="ECO:0000256" key="1">
    <source>
        <dbReference type="ARBA" id="ARBA00006486"/>
    </source>
</evidence>
<feature type="compositionally biased region" description="Low complexity" evidence="3">
    <location>
        <begin position="488"/>
        <end position="515"/>
    </location>
</feature>
<dbReference type="Gramene" id="QL07p030448:mrna">
    <property type="protein sequence ID" value="QL07p030448:mrna"/>
    <property type="gene ID" value="QL07p030448"/>
</dbReference>
<feature type="domain" description="Dihydroxy-acid/6-phosphogluconate dehydratase N-terminal" evidence="5">
    <location>
        <begin position="656"/>
        <end position="849"/>
    </location>
</feature>
<feature type="compositionally biased region" description="Low complexity" evidence="3">
    <location>
        <begin position="447"/>
        <end position="457"/>
    </location>
</feature>
<dbReference type="PANTHER" id="PTHR21000">
    <property type="entry name" value="DIHYDROXY-ACID DEHYDRATASE DAD"/>
    <property type="match status" value="1"/>
</dbReference>
<dbReference type="EnsemblPlants" id="QL07p030448:mrna">
    <property type="protein sequence ID" value="QL07p030448:mrna"/>
    <property type="gene ID" value="QL07p030448"/>
</dbReference>
<protein>
    <recommendedName>
        <fullName evidence="10">Dihydroxy-acid dehydratase</fullName>
    </recommendedName>
</protein>
<evidence type="ECO:0000259" key="7">
    <source>
        <dbReference type="Pfam" id="PF24877"/>
    </source>
</evidence>
<keyword evidence="4" id="KW-0472">Membrane</keyword>
<feature type="domain" description="Dihydroxy-acid/6-phosphogluconate dehydratase N-terminal" evidence="5">
    <location>
        <begin position="582"/>
        <end position="655"/>
    </location>
</feature>
<reference evidence="8" key="2">
    <citation type="submission" date="2021-01" db="UniProtKB">
        <authorList>
            <consortium name="EnsemblPlants"/>
        </authorList>
    </citation>
    <scope>IDENTIFICATION</scope>
</reference>
<proteinExistence type="inferred from homology"/>
<feature type="domain" description="Dihydroxy-acid/6-phosphogluconate dehydratase C-terminal" evidence="7">
    <location>
        <begin position="861"/>
        <end position="920"/>
    </location>
</feature>
<evidence type="ECO:0000256" key="3">
    <source>
        <dbReference type="SAM" id="MobiDB-lite"/>
    </source>
</evidence>
<dbReference type="Pfam" id="PF00920">
    <property type="entry name" value="ILVD_EDD_N"/>
    <property type="match status" value="2"/>
</dbReference>
<evidence type="ECO:0000313" key="9">
    <source>
        <dbReference type="Proteomes" id="UP000594261"/>
    </source>
</evidence>
<dbReference type="SUPFAM" id="SSF143975">
    <property type="entry name" value="IlvD/EDD N-terminal domain-like"/>
    <property type="match status" value="1"/>
</dbReference>
<keyword evidence="2" id="KW-0456">Lyase</keyword>
<keyword evidence="4" id="KW-0812">Transmembrane</keyword>
<dbReference type="Pfam" id="PF10536">
    <property type="entry name" value="PMD"/>
    <property type="match status" value="1"/>
</dbReference>
<evidence type="ECO:0000256" key="2">
    <source>
        <dbReference type="ARBA" id="ARBA00023239"/>
    </source>
</evidence>
<dbReference type="GO" id="GO:0004160">
    <property type="term" value="F:dihydroxy-acid dehydratase activity"/>
    <property type="evidence" value="ECO:0007669"/>
    <property type="project" value="TreeGrafter"/>
</dbReference>
<dbReference type="InterPro" id="IPR050165">
    <property type="entry name" value="DHAD_IlvD/Edd"/>
</dbReference>
<feature type="transmembrane region" description="Helical" evidence="4">
    <location>
        <begin position="988"/>
        <end position="1006"/>
    </location>
</feature>
<dbReference type="InterPro" id="IPR000581">
    <property type="entry name" value="ILV_EDD_N"/>
</dbReference>
<dbReference type="Proteomes" id="UP000594261">
    <property type="component" value="Chromosome 7"/>
</dbReference>
<dbReference type="EMBL" id="LRBV02000007">
    <property type="status" value="NOT_ANNOTATED_CDS"/>
    <property type="molecule type" value="Genomic_DNA"/>
</dbReference>
<evidence type="ECO:0000256" key="4">
    <source>
        <dbReference type="SAM" id="Phobius"/>
    </source>
</evidence>
<feature type="region of interest" description="Disordered" evidence="3">
    <location>
        <begin position="425"/>
        <end position="520"/>
    </location>
</feature>
<dbReference type="GO" id="GO:0009082">
    <property type="term" value="P:branched-chain amino acid biosynthetic process"/>
    <property type="evidence" value="ECO:0007669"/>
    <property type="project" value="TreeGrafter"/>
</dbReference>
<feature type="compositionally biased region" description="Gly residues" evidence="3">
    <location>
        <begin position="437"/>
        <end position="446"/>
    </location>
</feature>
<evidence type="ECO:0008006" key="10">
    <source>
        <dbReference type="Google" id="ProtNLM"/>
    </source>
</evidence>
<keyword evidence="9" id="KW-1185">Reference proteome</keyword>
<dbReference type="InterPro" id="IPR042096">
    <property type="entry name" value="Dihydro-acid_dehy_C"/>
</dbReference>
<feature type="domain" description="Aminotransferase-like plant mobile" evidence="6">
    <location>
        <begin position="71"/>
        <end position="218"/>
    </location>
</feature>
<name>A0A7N2M3B7_QUELO</name>
<dbReference type="InParanoid" id="A0A7N2M3B7"/>
<dbReference type="PANTHER" id="PTHR21000:SF5">
    <property type="entry name" value="DIHYDROXY-ACID DEHYDRATASE, MITOCHONDRIAL"/>
    <property type="match status" value="1"/>
</dbReference>
<reference evidence="8 9" key="1">
    <citation type="journal article" date="2016" name="G3 (Bethesda)">
        <title>First Draft Assembly and Annotation of the Genome of a California Endemic Oak Quercus lobata Nee (Fagaceae).</title>
        <authorList>
            <person name="Sork V.L."/>
            <person name="Fitz-Gibbon S.T."/>
            <person name="Puiu D."/>
            <person name="Crepeau M."/>
            <person name="Gugger P.F."/>
            <person name="Sherman R."/>
            <person name="Stevens K."/>
            <person name="Langley C.H."/>
            <person name="Pellegrini M."/>
            <person name="Salzberg S.L."/>
        </authorList>
    </citation>
    <scope>NUCLEOTIDE SEQUENCE [LARGE SCALE GENOMIC DNA]</scope>
    <source>
        <strain evidence="8 9">cv. SW786</strain>
    </source>
</reference>